<dbReference type="GeneID" id="113509044"/>
<dbReference type="GO" id="GO:0000981">
    <property type="term" value="F:DNA-binding transcription factor activity, RNA polymerase II-specific"/>
    <property type="evidence" value="ECO:0007669"/>
    <property type="project" value="TreeGrafter"/>
</dbReference>
<dbReference type="InParanoid" id="A0A7E5X4G6"/>
<dbReference type="InterPro" id="IPR036236">
    <property type="entry name" value="Znf_C2H2_sf"/>
</dbReference>
<evidence type="ECO:0000256" key="5">
    <source>
        <dbReference type="PROSITE-ProRule" id="PRU00042"/>
    </source>
</evidence>
<dbReference type="GO" id="GO:0005634">
    <property type="term" value="C:nucleus"/>
    <property type="evidence" value="ECO:0007669"/>
    <property type="project" value="TreeGrafter"/>
</dbReference>
<organism evidence="7 8">
    <name type="scientific">Trichoplusia ni</name>
    <name type="common">Cabbage looper</name>
    <dbReference type="NCBI Taxonomy" id="7111"/>
    <lineage>
        <taxon>Eukaryota</taxon>
        <taxon>Metazoa</taxon>
        <taxon>Ecdysozoa</taxon>
        <taxon>Arthropoda</taxon>
        <taxon>Hexapoda</taxon>
        <taxon>Insecta</taxon>
        <taxon>Pterygota</taxon>
        <taxon>Neoptera</taxon>
        <taxon>Endopterygota</taxon>
        <taxon>Lepidoptera</taxon>
        <taxon>Glossata</taxon>
        <taxon>Ditrysia</taxon>
        <taxon>Noctuoidea</taxon>
        <taxon>Noctuidae</taxon>
        <taxon>Plusiinae</taxon>
        <taxon>Trichoplusia</taxon>
    </lineage>
</organism>
<feature type="domain" description="C2H2-type" evidence="6">
    <location>
        <begin position="366"/>
        <end position="393"/>
    </location>
</feature>
<evidence type="ECO:0000256" key="4">
    <source>
        <dbReference type="ARBA" id="ARBA00022833"/>
    </source>
</evidence>
<feature type="domain" description="C2H2-type" evidence="6">
    <location>
        <begin position="286"/>
        <end position="314"/>
    </location>
</feature>
<evidence type="ECO:0000259" key="6">
    <source>
        <dbReference type="PROSITE" id="PS50157"/>
    </source>
</evidence>
<keyword evidence="4" id="KW-0862">Zinc</keyword>
<dbReference type="AlphaFoldDB" id="A0A7E5X4G6"/>
<feature type="domain" description="C2H2-type" evidence="6">
    <location>
        <begin position="209"/>
        <end position="231"/>
    </location>
</feature>
<evidence type="ECO:0000256" key="1">
    <source>
        <dbReference type="ARBA" id="ARBA00022723"/>
    </source>
</evidence>
<dbReference type="SUPFAM" id="SSF57667">
    <property type="entry name" value="beta-beta-alpha zinc fingers"/>
    <property type="match status" value="2"/>
</dbReference>
<dbReference type="PANTHER" id="PTHR24409:SF295">
    <property type="entry name" value="AZ2-RELATED"/>
    <property type="match status" value="1"/>
</dbReference>
<dbReference type="KEGG" id="tnl:113509044"/>
<keyword evidence="2" id="KW-0677">Repeat</keyword>
<evidence type="ECO:0000313" key="8">
    <source>
        <dbReference type="RefSeq" id="XP_026748113.1"/>
    </source>
</evidence>
<dbReference type="PANTHER" id="PTHR24409">
    <property type="entry name" value="ZINC FINGER PROTEIN 142"/>
    <property type="match status" value="1"/>
</dbReference>
<dbReference type="PROSITE" id="PS00028">
    <property type="entry name" value="ZINC_FINGER_C2H2_1"/>
    <property type="match status" value="7"/>
</dbReference>
<dbReference type="Proteomes" id="UP000322000">
    <property type="component" value="Chromosome 3"/>
</dbReference>
<evidence type="ECO:0000256" key="3">
    <source>
        <dbReference type="ARBA" id="ARBA00022771"/>
    </source>
</evidence>
<keyword evidence="1" id="KW-0479">Metal-binding</keyword>
<feature type="domain" description="C2H2-type" evidence="6">
    <location>
        <begin position="490"/>
        <end position="518"/>
    </location>
</feature>
<dbReference type="RefSeq" id="XP_026748113.1">
    <property type="nucleotide sequence ID" value="XM_026892312.1"/>
</dbReference>
<evidence type="ECO:0000313" key="7">
    <source>
        <dbReference type="Proteomes" id="UP000322000"/>
    </source>
</evidence>
<name>A0A7E5X4G6_TRINI</name>
<dbReference type="PROSITE" id="PS50157">
    <property type="entry name" value="ZINC_FINGER_C2H2_2"/>
    <property type="match status" value="6"/>
</dbReference>
<keyword evidence="3 5" id="KW-0863">Zinc-finger</keyword>
<accession>A0A7E5X4G6</accession>
<evidence type="ECO:0000256" key="2">
    <source>
        <dbReference type="ARBA" id="ARBA00022737"/>
    </source>
</evidence>
<dbReference type="Pfam" id="PF00096">
    <property type="entry name" value="zf-C2H2"/>
    <property type="match status" value="2"/>
</dbReference>
<dbReference type="InterPro" id="IPR013087">
    <property type="entry name" value="Znf_C2H2_type"/>
</dbReference>
<dbReference type="GO" id="GO:0008270">
    <property type="term" value="F:zinc ion binding"/>
    <property type="evidence" value="ECO:0007669"/>
    <property type="project" value="UniProtKB-KW"/>
</dbReference>
<protein>
    <submittedName>
        <fullName evidence="8">Zinc finger protein 431-like</fullName>
    </submittedName>
</protein>
<feature type="domain" description="C2H2-type" evidence="6">
    <location>
        <begin position="129"/>
        <end position="157"/>
    </location>
</feature>
<dbReference type="SMART" id="SM00355">
    <property type="entry name" value="ZnF_C2H2"/>
    <property type="match status" value="9"/>
</dbReference>
<reference evidence="8" key="1">
    <citation type="submission" date="2025-08" db="UniProtKB">
        <authorList>
            <consortium name="RefSeq"/>
        </authorList>
    </citation>
    <scope>IDENTIFICATION</scope>
</reference>
<feature type="domain" description="C2H2-type" evidence="6">
    <location>
        <begin position="180"/>
        <end position="208"/>
    </location>
</feature>
<proteinExistence type="predicted"/>
<sequence>MSPSDGVTKKSECSKGALLETSATDTSFEDWEDIPPEKGFLGFEKVPLVRVARYDITPYLKTSAASIKDCRIRSVDTLEKHIHKLTALCSVQIAKQDIGNLKRGILSKKLRRSTSSSSSDGEKDAMTSVNCKTCGKLYSNEKKLRKHQENKHIVFKNYSKPQKKVSFSDHVIIHEVKEYHKCRKCPKIFIDYKFLKTHMKQLHKKRKCYICNYCNKKFVDRLFFKIHIKLHCDVCGLLLRNKYDYNEHRRNVCRVLKRHKCRTCNEEYFKFMDLKDHSYEHITTCYVCDVCKDQFETKCAISHHLAFLHSNNRPTTLFDMRTLGKERLYLCNFCDESSVERAVLEKHVQSLPDLSSKAMTGYKDYYFCDQCLKKFDTETDMMQHKWSHYLKTSDNSQERISNKMKTTYKYGEPIPDYMQPLLVLERVKVPQRVMTPEVAVDDTAGTEPEKKVDRPAPLNMEDVVAIIGESGEIKKPIVDPRSKKTIISKFQCVTCGKYYSSNYCLNRHIETQHSNYESLQCSVCEEIFVWPSLLKTHKCIRLNHPEMPFEDARPEIHFENLHEVSQSGFDDLSIGENEDYMNNVDFEIPAPVVELREYDSFTAQDEFAPLHNLGYKIIVQEVPIEF</sequence>
<dbReference type="Gene3D" id="3.30.160.60">
    <property type="entry name" value="Classic Zinc Finger"/>
    <property type="match status" value="3"/>
</dbReference>
<keyword evidence="7" id="KW-1185">Reference proteome</keyword>
<dbReference type="OrthoDB" id="6414306at2759"/>
<dbReference type="GO" id="GO:0000977">
    <property type="term" value="F:RNA polymerase II transcription regulatory region sequence-specific DNA binding"/>
    <property type="evidence" value="ECO:0007669"/>
    <property type="project" value="TreeGrafter"/>
</dbReference>
<gene>
    <name evidence="8" type="primary">LOC113509044</name>
</gene>